<protein>
    <submittedName>
        <fullName evidence="1">Uncharacterized protein</fullName>
    </submittedName>
</protein>
<proteinExistence type="predicted"/>
<keyword evidence="2" id="KW-1185">Reference proteome</keyword>
<dbReference type="AlphaFoldDB" id="A0A7W9W6E2"/>
<accession>A0A7W9W6E2</accession>
<dbReference type="RefSeq" id="WP_184193073.1">
    <property type="nucleotide sequence ID" value="NZ_JACHGW010000001.1"/>
</dbReference>
<sequence length="144" mass="16126">MNQPKKITFALLGIVASVGLYRLIATRPWTMTTGRCWERATPEPSPRPDPFAGGCNWGTLVTICPTPAPEKTKTITLKEPYAHGRKTPLSFDEAVNNYYWTGGIASLHRCTPGPDSEEVNTYIKKEHRGFYEAVVTEVERIKTE</sequence>
<gene>
    <name evidence="1" type="ORF">HNQ39_001234</name>
</gene>
<dbReference type="Proteomes" id="UP000520814">
    <property type="component" value="Unassembled WGS sequence"/>
</dbReference>
<name>A0A7W9W6E2_ARMRO</name>
<evidence type="ECO:0000313" key="1">
    <source>
        <dbReference type="EMBL" id="MBB6049472.1"/>
    </source>
</evidence>
<organism evidence="1 2">
    <name type="scientific">Armatimonas rosea</name>
    <dbReference type="NCBI Taxonomy" id="685828"/>
    <lineage>
        <taxon>Bacteria</taxon>
        <taxon>Bacillati</taxon>
        <taxon>Armatimonadota</taxon>
        <taxon>Armatimonadia</taxon>
        <taxon>Armatimonadales</taxon>
        <taxon>Armatimonadaceae</taxon>
        <taxon>Armatimonas</taxon>
    </lineage>
</organism>
<reference evidence="1 2" key="1">
    <citation type="submission" date="2020-08" db="EMBL/GenBank/DDBJ databases">
        <title>Genomic Encyclopedia of Type Strains, Phase IV (KMG-IV): sequencing the most valuable type-strain genomes for metagenomic binning, comparative biology and taxonomic classification.</title>
        <authorList>
            <person name="Goeker M."/>
        </authorList>
    </citation>
    <scope>NUCLEOTIDE SEQUENCE [LARGE SCALE GENOMIC DNA]</scope>
    <source>
        <strain evidence="1 2">DSM 23562</strain>
    </source>
</reference>
<comment type="caution">
    <text evidence="1">The sequence shown here is derived from an EMBL/GenBank/DDBJ whole genome shotgun (WGS) entry which is preliminary data.</text>
</comment>
<dbReference type="EMBL" id="JACHGW010000001">
    <property type="protein sequence ID" value="MBB6049472.1"/>
    <property type="molecule type" value="Genomic_DNA"/>
</dbReference>
<evidence type="ECO:0000313" key="2">
    <source>
        <dbReference type="Proteomes" id="UP000520814"/>
    </source>
</evidence>